<dbReference type="EMBL" id="JAFCNB010000017">
    <property type="protein sequence ID" value="MBP2707125.1"/>
    <property type="molecule type" value="Genomic_DNA"/>
</dbReference>
<dbReference type="SMART" id="SM00421">
    <property type="entry name" value="HTH_LUXR"/>
    <property type="match status" value="1"/>
</dbReference>
<sequence length="821" mass="89550">MARTACLRQVGNLPADLTSFVGRRRELTEIRRMLSVSRLVTLTGVGGVGKTRLALRAAAEQHRAFDKVVLADLTGLTDPELVVETVAAAAGLRDQSTRPLDALSHFLAAQRTLLVLDNCEHLRDACARLADHLLRIAPELRIIATSRQSLGVTCEHQMPIAPLSVPEPDAPFTATLPQAYDAVGLLVERARAVLPDFALSQDNKTAVVELCRRLDGIPLAIELAAVRLRALSVHALVERLGDRYTCLTNGGLGLTPRQRTLHSLIDWSFRLLSTQERTIWTRMSVFPADFDLDAVEVICTGDGVDSADTLDLVDTLLDKSLLVREEHGGEVRYRMLDTLRQFARGRLSGPDEWAALRQGHRDYYFRLVDRAADEWIGPRQTYWFARLGLERAHLRAAMEHCLGQEGGAAGVTVATGARGVTEATGATGAMAVTAVTAGLRVATALAVLYWQPNSYFNEGRHWIDRLLAASPEPSALRAQAFCYGAEMAHVQSDEAAADLMTKEGLALAERLGDRRAVAHASRVAGLRVLTAGDWTTAISLLERSIAGYEGLRDTPSRIGIVIAMIIRATAATYLGDAQEADRLFARTLDLTEGNGSCRVWALTIGASNLWIRGDLDRATSIALQSLLLSRKHHDPHNVATSLELLAWVHAARGRHREAAHLLGVVEQAGDVFGASPQRLGRQVEFHEQCVAVLKEKLGAEGFARAVRQGRRCSVAQAVARALGDDAQDQGDQGDRRHRRDRGGEHAAHREPEDDSSPLTAREQEIAELIAQGLSNKEISSTLVIAQRTTEGHVEHILAKLGFSSRTQIAAWTTARKAGRRD</sequence>
<dbReference type="CDD" id="cd06170">
    <property type="entry name" value="LuxR_C_like"/>
    <property type="match status" value="1"/>
</dbReference>
<dbReference type="InterPro" id="IPR011990">
    <property type="entry name" value="TPR-like_helical_dom_sf"/>
</dbReference>
<dbReference type="GO" id="GO:0003677">
    <property type="term" value="F:DNA binding"/>
    <property type="evidence" value="ECO:0007669"/>
    <property type="project" value="InterPro"/>
</dbReference>
<dbReference type="SUPFAM" id="SSF48452">
    <property type="entry name" value="TPR-like"/>
    <property type="match status" value="1"/>
</dbReference>
<accession>A0A941AK55</accession>
<dbReference type="InterPro" id="IPR016032">
    <property type="entry name" value="Sig_transdc_resp-reg_C-effctor"/>
</dbReference>
<dbReference type="PROSITE" id="PS50043">
    <property type="entry name" value="HTH_LUXR_2"/>
    <property type="match status" value="1"/>
</dbReference>
<gene>
    <name evidence="3" type="ORF">JOL79_25390</name>
</gene>
<keyword evidence="4" id="KW-1185">Reference proteome</keyword>
<comment type="caution">
    <text evidence="3">The sequence shown here is derived from an EMBL/GenBank/DDBJ whole genome shotgun (WGS) entry which is preliminary data.</text>
</comment>
<protein>
    <submittedName>
        <fullName evidence="3">AAA family ATPase</fullName>
    </submittedName>
</protein>
<name>A0A941AK55_9ACTN</name>
<feature type="region of interest" description="Disordered" evidence="1">
    <location>
        <begin position="723"/>
        <end position="758"/>
    </location>
</feature>
<dbReference type="Pfam" id="PF00196">
    <property type="entry name" value="GerE"/>
    <property type="match status" value="1"/>
</dbReference>
<dbReference type="Gene3D" id="1.25.40.10">
    <property type="entry name" value="Tetratricopeptide repeat domain"/>
    <property type="match status" value="1"/>
</dbReference>
<organism evidence="3 4">
    <name type="scientific">Microbispora oryzae</name>
    <dbReference type="NCBI Taxonomy" id="2806554"/>
    <lineage>
        <taxon>Bacteria</taxon>
        <taxon>Bacillati</taxon>
        <taxon>Actinomycetota</taxon>
        <taxon>Actinomycetes</taxon>
        <taxon>Streptosporangiales</taxon>
        <taxon>Streptosporangiaceae</taxon>
        <taxon>Microbispora</taxon>
    </lineage>
</organism>
<dbReference type="GO" id="GO:0006355">
    <property type="term" value="P:regulation of DNA-templated transcription"/>
    <property type="evidence" value="ECO:0007669"/>
    <property type="project" value="InterPro"/>
</dbReference>
<evidence type="ECO:0000313" key="3">
    <source>
        <dbReference type="EMBL" id="MBP2707125.1"/>
    </source>
</evidence>
<dbReference type="SUPFAM" id="SSF46894">
    <property type="entry name" value="C-terminal effector domain of the bipartite response regulators"/>
    <property type="match status" value="1"/>
</dbReference>
<dbReference type="PRINTS" id="PR00038">
    <property type="entry name" value="HTHLUXR"/>
</dbReference>
<dbReference type="Proteomes" id="UP000674234">
    <property type="component" value="Unassembled WGS sequence"/>
</dbReference>
<dbReference type="InterPro" id="IPR000792">
    <property type="entry name" value="Tscrpt_reg_LuxR_C"/>
</dbReference>
<dbReference type="Pfam" id="PF25872">
    <property type="entry name" value="HTH_77"/>
    <property type="match status" value="1"/>
</dbReference>
<dbReference type="InterPro" id="IPR036388">
    <property type="entry name" value="WH-like_DNA-bd_sf"/>
</dbReference>
<dbReference type="SUPFAM" id="SSF52540">
    <property type="entry name" value="P-loop containing nucleoside triphosphate hydrolases"/>
    <property type="match status" value="1"/>
</dbReference>
<feature type="domain" description="HTH luxR-type" evidence="2">
    <location>
        <begin position="751"/>
        <end position="816"/>
    </location>
</feature>
<evidence type="ECO:0000259" key="2">
    <source>
        <dbReference type="PROSITE" id="PS50043"/>
    </source>
</evidence>
<reference evidence="3" key="1">
    <citation type="submission" date="2021-02" db="EMBL/GenBank/DDBJ databases">
        <title>Draft genome sequence of Microbispora sp. RL4-1S isolated from rice leaves in Thailand.</title>
        <authorList>
            <person name="Muangham S."/>
            <person name="Duangmal K."/>
        </authorList>
    </citation>
    <scope>NUCLEOTIDE SEQUENCE</scope>
    <source>
        <strain evidence="3">RL4-1S</strain>
    </source>
</reference>
<dbReference type="Gene3D" id="3.40.50.300">
    <property type="entry name" value="P-loop containing nucleotide triphosphate hydrolases"/>
    <property type="match status" value="1"/>
</dbReference>
<dbReference type="RefSeq" id="WP_210158403.1">
    <property type="nucleotide sequence ID" value="NZ_JAFCNB010000017.1"/>
</dbReference>
<evidence type="ECO:0000313" key="4">
    <source>
        <dbReference type="Proteomes" id="UP000674234"/>
    </source>
</evidence>
<dbReference type="AlphaFoldDB" id="A0A941AK55"/>
<feature type="compositionally biased region" description="Basic and acidic residues" evidence="1">
    <location>
        <begin position="741"/>
        <end position="751"/>
    </location>
</feature>
<dbReference type="PANTHER" id="PTHR47691:SF3">
    <property type="entry name" value="HTH-TYPE TRANSCRIPTIONAL REGULATOR RV0890C-RELATED"/>
    <property type="match status" value="1"/>
</dbReference>
<dbReference type="InterPro" id="IPR058852">
    <property type="entry name" value="HTH_77"/>
</dbReference>
<dbReference type="InterPro" id="IPR027417">
    <property type="entry name" value="P-loop_NTPase"/>
</dbReference>
<proteinExistence type="predicted"/>
<dbReference type="PRINTS" id="PR00364">
    <property type="entry name" value="DISEASERSIST"/>
</dbReference>
<dbReference type="PANTHER" id="PTHR47691">
    <property type="entry name" value="REGULATOR-RELATED"/>
    <property type="match status" value="1"/>
</dbReference>
<dbReference type="GO" id="GO:0016887">
    <property type="term" value="F:ATP hydrolysis activity"/>
    <property type="evidence" value="ECO:0007669"/>
    <property type="project" value="InterPro"/>
</dbReference>
<dbReference type="Gene3D" id="1.10.10.10">
    <property type="entry name" value="Winged helix-like DNA-binding domain superfamily/Winged helix DNA-binding domain"/>
    <property type="match status" value="2"/>
</dbReference>
<dbReference type="InterPro" id="IPR049945">
    <property type="entry name" value="AAA_22"/>
</dbReference>
<evidence type="ECO:0000256" key="1">
    <source>
        <dbReference type="SAM" id="MobiDB-lite"/>
    </source>
</evidence>
<dbReference type="Pfam" id="PF13401">
    <property type="entry name" value="AAA_22"/>
    <property type="match status" value="1"/>
</dbReference>